<comment type="caution">
    <text evidence="4">The sequence shown here is derived from an EMBL/GenBank/DDBJ whole genome shotgun (WGS) entry which is preliminary data.</text>
</comment>
<keyword evidence="3" id="KW-0378">Hydrolase</keyword>
<dbReference type="RefSeq" id="WP_210887763.1">
    <property type="nucleotide sequence ID" value="NZ_CAKJVE010000004.1"/>
</dbReference>
<dbReference type="EMBL" id="CAKJVE010000004">
    <property type="protein sequence ID" value="CAG9705836.1"/>
    <property type="molecule type" value="Genomic_DNA"/>
</dbReference>
<gene>
    <name evidence="4" type="ORF">CNEO_42099</name>
</gene>
<keyword evidence="2" id="KW-0540">Nuclease</keyword>
<proteinExistence type="predicted"/>
<dbReference type="Pfam" id="PF08774">
    <property type="entry name" value="VRR_NUC"/>
    <property type="match status" value="1"/>
</dbReference>
<evidence type="ECO:0000313" key="5">
    <source>
        <dbReference type="Proteomes" id="UP000789738"/>
    </source>
</evidence>
<sequence>MSEAQEQAALFQWAQIVRQKYPQLELLYHIPNGGRRDKKEAVALKRQGVKAGVPDICLPVAVGEYHGLYIELKVGKNKTSKHQDEWIKKLRNENYCVEVSYGWQEARDTIENYLKGLM</sequence>
<organism evidence="4 5">
    <name type="scientific">Clostridium neonatale</name>
    <dbReference type="NCBI Taxonomy" id="137838"/>
    <lineage>
        <taxon>Bacteria</taxon>
        <taxon>Bacillati</taxon>
        <taxon>Bacillota</taxon>
        <taxon>Clostridia</taxon>
        <taxon>Eubacteriales</taxon>
        <taxon>Clostridiaceae</taxon>
        <taxon>Clostridium</taxon>
    </lineage>
</organism>
<dbReference type="SMART" id="SM00990">
    <property type="entry name" value="VRR_NUC"/>
    <property type="match status" value="1"/>
</dbReference>
<name>A0AA86MMF6_9CLOT</name>
<evidence type="ECO:0000256" key="2">
    <source>
        <dbReference type="ARBA" id="ARBA00022722"/>
    </source>
</evidence>
<dbReference type="AlphaFoldDB" id="A0AA86MMF6"/>
<accession>A0AA86MMF6</accession>
<comment type="cofactor">
    <cofactor evidence="1">
        <name>Mg(2+)</name>
        <dbReference type="ChEBI" id="CHEBI:18420"/>
    </cofactor>
</comment>
<evidence type="ECO:0000256" key="1">
    <source>
        <dbReference type="ARBA" id="ARBA00001946"/>
    </source>
</evidence>
<reference evidence="4" key="1">
    <citation type="submission" date="2021-10" db="EMBL/GenBank/DDBJ databases">
        <authorList>
            <person name="Mesa V."/>
        </authorList>
    </citation>
    <scope>NUCLEOTIDE SEQUENCE</scope>
    <source>
        <strain evidence="4">CC3_PB</strain>
    </source>
</reference>
<dbReference type="GO" id="GO:0003676">
    <property type="term" value="F:nucleic acid binding"/>
    <property type="evidence" value="ECO:0007669"/>
    <property type="project" value="InterPro"/>
</dbReference>
<evidence type="ECO:0000313" key="4">
    <source>
        <dbReference type="EMBL" id="CAG9705836.1"/>
    </source>
</evidence>
<dbReference type="InterPro" id="IPR014883">
    <property type="entry name" value="VRR_NUC"/>
</dbReference>
<dbReference type="Gene3D" id="3.40.1350.10">
    <property type="match status" value="1"/>
</dbReference>
<dbReference type="InterPro" id="IPR011856">
    <property type="entry name" value="tRNA_endonuc-like_dom_sf"/>
</dbReference>
<evidence type="ECO:0000256" key="3">
    <source>
        <dbReference type="ARBA" id="ARBA00022801"/>
    </source>
</evidence>
<protein>
    <submittedName>
        <fullName evidence="4">VRR-NUC domain-containing protein</fullName>
    </submittedName>
</protein>
<dbReference type="Proteomes" id="UP000789738">
    <property type="component" value="Unassembled WGS sequence"/>
</dbReference>
<dbReference type="GO" id="GO:0016788">
    <property type="term" value="F:hydrolase activity, acting on ester bonds"/>
    <property type="evidence" value="ECO:0007669"/>
    <property type="project" value="InterPro"/>
</dbReference>
<dbReference type="GO" id="GO:0004518">
    <property type="term" value="F:nuclease activity"/>
    <property type="evidence" value="ECO:0007669"/>
    <property type="project" value="UniProtKB-KW"/>
</dbReference>